<evidence type="ECO:0000256" key="1">
    <source>
        <dbReference type="SAM" id="MobiDB-lite"/>
    </source>
</evidence>
<proteinExistence type="predicted"/>
<feature type="region of interest" description="Disordered" evidence="1">
    <location>
        <begin position="1"/>
        <end position="53"/>
    </location>
</feature>
<feature type="compositionally biased region" description="Basic and acidic residues" evidence="1">
    <location>
        <begin position="11"/>
        <end position="34"/>
    </location>
</feature>
<name>J9ESK8_WUCBA</name>
<comment type="caution">
    <text evidence="2">The sequence shown here is derived from an EMBL/GenBank/DDBJ whole genome shotgun (WGS) entry which is preliminary data.</text>
</comment>
<evidence type="ECO:0000313" key="3">
    <source>
        <dbReference type="Proteomes" id="UP000004810"/>
    </source>
</evidence>
<gene>
    <name evidence="2" type="ORF">WUBG_03922</name>
</gene>
<protein>
    <submittedName>
        <fullName evidence="2">Uncharacterized protein</fullName>
    </submittedName>
</protein>
<reference evidence="3" key="1">
    <citation type="submission" date="2012-08" db="EMBL/GenBank/DDBJ databases">
        <title>The Genome Sequence of Wuchereria bancrofti.</title>
        <authorList>
            <person name="Nutman T.B."/>
            <person name="Fink D.L."/>
            <person name="Russ C."/>
            <person name="Young S."/>
            <person name="Zeng Q."/>
            <person name="Koehrsen M."/>
            <person name="Alvarado L."/>
            <person name="Berlin A."/>
            <person name="Chapman S.B."/>
            <person name="Chen Z."/>
            <person name="Freedman E."/>
            <person name="Gellesch M."/>
            <person name="Goldberg J."/>
            <person name="Griggs A."/>
            <person name="Gujja S."/>
            <person name="Heilman E.R."/>
            <person name="Heiman D."/>
            <person name="Hepburn T."/>
            <person name="Howarth C."/>
            <person name="Jen D."/>
            <person name="Larson L."/>
            <person name="Lewis B."/>
            <person name="Mehta T."/>
            <person name="Park D."/>
            <person name="Pearson M."/>
            <person name="Roberts A."/>
            <person name="Saif S."/>
            <person name="Shea T."/>
            <person name="Shenoy N."/>
            <person name="Sisk P."/>
            <person name="Stolte C."/>
            <person name="Sykes S."/>
            <person name="Walk T."/>
            <person name="White J."/>
            <person name="Yandava C."/>
            <person name="Haas B."/>
            <person name="Henn M.R."/>
            <person name="Nusbaum C."/>
            <person name="Birren B."/>
        </authorList>
    </citation>
    <scope>NUCLEOTIDE SEQUENCE [LARGE SCALE GENOMIC DNA]</scope>
    <source>
        <strain evidence="3">NA</strain>
    </source>
</reference>
<feature type="compositionally biased region" description="Polar residues" evidence="1">
    <location>
        <begin position="35"/>
        <end position="48"/>
    </location>
</feature>
<dbReference type="EMBL" id="ADBV01001280">
    <property type="protein sequence ID" value="EJW85168.1"/>
    <property type="molecule type" value="Genomic_DNA"/>
</dbReference>
<evidence type="ECO:0000313" key="2">
    <source>
        <dbReference type="EMBL" id="EJW85168.1"/>
    </source>
</evidence>
<organism evidence="2 3">
    <name type="scientific">Wuchereria bancrofti</name>
    <dbReference type="NCBI Taxonomy" id="6293"/>
    <lineage>
        <taxon>Eukaryota</taxon>
        <taxon>Metazoa</taxon>
        <taxon>Ecdysozoa</taxon>
        <taxon>Nematoda</taxon>
        <taxon>Chromadorea</taxon>
        <taxon>Rhabditida</taxon>
        <taxon>Spirurina</taxon>
        <taxon>Spiruromorpha</taxon>
        <taxon>Filarioidea</taxon>
        <taxon>Onchocercidae</taxon>
        <taxon>Wuchereria</taxon>
    </lineage>
</organism>
<accession>J9ESK8</accession>
<dbReference type="AlphaFoldDB" id="J9ESK8"/>
<sequence length="123" mass="14037">MADLKYLKVKPSKEKENKKERERGRKKERTESHSNHSTNYASSSPPTHKSQKAYPGTKFYFNARIITLVALRNNCPASLVDVSCVREVIPTLYPNFMTEPHDKQLDLIESQVEIQNGAIAYPS</sequence>
<dbReference type="Proteomes" id="UP000004810">
    <property type="component" value="Unassembled WGS sequence"/>
</dbReference>